<evidence type="ECO:0000313" key="7">
    <source>
        <dbReference type="Proteomes" id="UP000249688"/>
    </source>
</evidence>
<dbReference type="SUPFAM" id="SSF58104">
    <property type="entry name" value="Methyl-accepting chemotaxis protein (MCP) signaling domain"/>
    <property type="match status" value="1"/>
</dbReference>
<dbReference type="EMBL" id="QKYU01000012">
    <property type="protein sequence ID" value="PZW45062.1"/>
    <property type="molecule type" value="Genomic_DNA"/>
</dbReference>
<dbReference type="GO" id="GO:0007165">
    <property type="term" value="P:signal transduction"/>
    <property type="evidence" value="ECO:0007669"/>
    <property type="project" value="UniProtKB-KW"/>
</dbReference>
<dbReference type="SMART" id="SM00283">
    <property type="entry name" value="MA"/>
    <property type="match status" value="1"/>
</dbReference>
<dbReference type="RefSeq" id="WP_111398483.1">
    <property type="nucleotide sequence ID" value="NZ_QKYU01000012.1"/>
</dbReference>
<dbReference type="CDD" id="cd06225">
    <property type="entry name" value="HAMP"/>
    <property type="match status" value="1"/>
</dbReference>
<dbReference type="Gene3D" id="6.10.340.10">
    <property type="match status" value="1"/>
</dbReference>
<evidence type="ECO:0000259" key="5">
    <source>
        <dbReference type="PROSITE" id="PS50885"/>
    </source>
</evidence>
<keyword evidence="7" id="KW-1185">Reference proteome</keyword>
<evidence type="ECO:0000313" key="6">
    <source>
        <dbReference type="EMBL" id="PZW45062.1"/>
    </source>
</evidence>
<reference evidence="6 7" key="1">
    <citation type="submission" date="2018-06" db="EMBL/GenBank/DDBJ databases">
        <title>Genomic Encyclopedia of Archaeal and Bacterial Type Strains, Phase II (KMG-II): from individual species to whole genera.</title>
        <authorList>
            <person name="Goeker M."/>
        </authorList>
    </citation>
    <scope>NUCLEOTIDE SEQUENCE [LARGE SCALE GENOMIC DNA]</scope>
    <source>
        <strain evidence="6 7">DSM 24525</strain>
    </source>
</reference>
<dbReference type="SMART" id="SM00304">
    <property type="entry name" value="HAMP"/>
    <property type="match status" value="1"/>
</dbReference>
<gene>
    <name evidence="6" type="ORF">C8P66_11278</name>
</gene>
<name>A0A2W7IGE1_9PROT</name>
<evidence type="ECO:0000256" key="3">
    <source>
        <dbReference type="PROSITE-ProRule" id="PRU00284"/>
    </source>
</evidence>
<feature type="domain" description="HAMP" evidence="5">
    <location>
        <begin position="330"/>
        <end position="383"/>
    </location>
</feature>
<dbReference type="InterPro" id="IPR003660">
    <property type="entry name" value="HAMP_dom"/>
</dbReference>
<dbReference type="Proteomes" id="UP000249688">
    <property type="component" value="Unassembled WGS sequence"/>
</dbReference>
<dbReference type="Gene3D" id="1.10.287.950">
    <property type="entry name" value="Methyl-accepting chemotaxis protein"/>
    <property type="match status" value="1"/>
</dbReference>
<dbReference type="PROSITE" id="PS50111">
    <property type="entry name" value="CHEMOTAXIS_TRANSDUC_2"/>
    <property type="match status" value="1"/>
</dbReference>
<dbReference type="InterPro" id="IPR004089">
    <property type="entry name" value="MCPsignal_dom"/>
</dbReference>
<keyword evidence="1 3" id="KW-0807">Transducer</keyword>
<dbReference type="PANTHER" id="PTHR32089">
    <property type="entry name" value="METHYL-ACCEPTING CHEMOTAXIS PROTEIN MCPB"/>
    <property type="match status" value="1"/>
</dbReference>
<dbReference type="OrthoDB" id="9797364at2"/>
<dbReference type="AlphaFoldDB" id="A0A2W7IGE1"/>
<dbReference type="PROSITE" id="PS50885">
    <property type="entry name" value="HAMP"/>
    <property type="match status" value="1"/>
</dbReference>
<organism evidence="6 7">
    <name type="scientific">Humitalea rosea</name>
    <dbReference type="NCBI Taxonomy" id="990373"/>
    <lineage>
        <taxon>Bacteria</taxon>
        <taxon>Pseudomonadati</taxon>
        <taxon>Pseudomonadota</taxon>
        <taxon>Alphaproteobacteria</taxon>
        <taxon>Acetobacterales</taxon>
        <taxon>Roseomonadaceae</taxon>
        <taxon>Humitalea</taxon>
    </lineage>
</organism>
<comment type="caution">
    <text evidence="6">The sequence shown here is derived from an EMBL/GenBank/DDBJ whole genome shotgun (WGS) entry which is preliminary data.</text>
</comment>
<evidence type="ECO:0000256" key="2">
    <source>
        <dbReference type="ARBA" id="ARBA00029447"/>
    </source>
</evidence>
<sequence length="773" mass="80639">MRFLDNLAVGRKLTASALLTLLLLAGLTIVTELGLEGLAAEQDALGRSMMADDHMQSANASMRTIPGMLSDIALAQTSEGISALSATAGEAVRQARADIQASGALMRPGPARDGVAEALIAIDAYDAGITAVATARQTLLTARDERFFPRSNDYDQVFEAVQSSIEFDLRGYDGAEEVRQRMLTFHNALNDVRLGAQRFLVTGDPDQLRRVRRGAAQQRVHLRGLRSLLEQARLQTDLTRVTANADGIVTAADEVIAASAAMTQTRQELQVAAEQRFTAIITRMTAAVADGVAQSQAKVADTIASTRWTVLGFGGAIVVMLLVSGTLIARSLGSPLRRLAASMRGIAEGNTALIVPDRGRKDEIGRIAEALESLRQTAAEAFKRGQMLEQLPVGVMLADPKDAFRIVAMNAESIAIMKRVEDVMGFKADGLLGQSIDVFHRDPAQQRAMLADMANLPHRARIPLGKETLDLSVSAITDAAGAYVGPMLAWTVVTEQVRLADTFELEVGGVVDAVASQAYQTQTAARALREAAATSGIEAAAVAEASSRAQADVQAVAAAAEEMASSIAEITRQVSDAAAVANQAVAEARSTDETVRGLAESAGRIGDVVRMIAGIAGQTNLLALNATIEAARAGEAGKGFAVVASEVKNLAAQTAKATEEIGAQISAMQHATTEAVTAIRAIGATVERTSGIATAIAAAVEEQGAATHEIARSAAQVAEGTVTVTSRIQAVRGAAEATGASADSLLTAADMLISSSATLKARSGDFLKSVRAA</sequence>
<comment type="similarity">
    <text evidence="2">Belongs to the methyl-accepting chemotaxis (MCP) protein family.</text>
</comment>
<dbReference type="Gene3D" id="3.30.450.20">
    <property type="entry name" value="PAS domain"/>
    <property type="match status" value="1"/>
</dbReference>
<dbReference type="GO" id="GO:0016020">
    <property type="term" value="C:membrane"/>
    <property type="evidence" value="ECO:0007669"/>
    <property type="project" value="InterPro"/>
</dbReference>
<protein>
    <submittedName>
        <fullName evidence="6">Methyl-accepting chemotaxis protein</fullName>
    </submittedName>
</protein>
<feature type="domain" description="Methyl-accepting transducer" evidence="4">
    <location>
        <begin position="517"/>
        <end position="746"/>
    </location>
</feature>
<evidence type="ECO:0000259" key="4">
    <source>
        <dbReference type="PROSITE" id="PS50111"/>
    </source>
</evidence>
<proteinExistence type="inferred from homology"/>
<evidence type="ECO:0000256" key="1">
    <source>
        <dbReference type="ARBA" id="ARBA00023224"/>
    </source>
</evidence>
<accession>A0A2W7IGE1</accession>
<dbReference type="PANTHER" id="PTHR32089:SF112">
    <property type="entry name" value="LYSOZYME-LIKE PROTEIN-RELATED"/>
    <property type="match status" value="1"/>
</dbReference>
<dbReference type="Pfam" id="PF00672">
    <property type="entry name" value="HAMP"/>
    <property type="match status" value="1"/>
</dbReference>
<dbReference type="Pfam" id="PF00015">
    <property type="entry name" value="MCPsignal"/>
    <property type="match status" value="1"/>
</dbReference>